<evidence type="ECO:0000256" key="2">
    <source>
        <dbReference type="ARBA" id="ARBA00022679"/>
    </source>
</evidence>
<evidence type="ECO:0000259" key="5">
    <source>
        <dbReference type="PROSITE" id="PS52004"/>
    </source>
</evidence>
<keyword evidence="3" id="KW-0012">Acyltransferase</keyword>
<dbReference type="Gene3D" id="3.40.47.10">
    <property type="match status" value="2"/>
</dbReference>
<gene>
    <name evidence="6" type="ORF">SAMN05443639_11226</name>
</gene>
<dbReference type="PANTHER" id="PTHR11712">
    <property type="entry name" value="POLYKETIDE SYNTHASE-RELATED"/>
    <property type="match status" value="1"/>
</dbReference>
<dbReference type="GO" id="GO:0006633">
    <property type="term" value="P:fatty acid biosynthetic process"/>
    <property type="evidence" value="ECO:0007669"/>
    <property type="project" value="TreeGrafter"/>
</dbReference>
<keyword evidence="2 4" id="KW-0808">Transferase</keyword>
<dbReference type="Pfam" id="PF00109">
    <property type="entry name" value="ketoacyl-synt"/>
    <property type="match status" value="1"/>
</dbReference>
<evidence type="ECO:0000313" key="7">
    <source>
        <dbReference type="Proteomes" id="UP000199181"/>
    </source>
</evidence>
<keyword evidence="7" id="KW-1185">Reference proteome</keyword>
<dbReference type="InterPro" id="IPR014030">
    <property type="entry name" value="Ketoacyl_synth_N"/>
</dbReference>
<dbReference type="GO" id="GO:0004315">
    <property type="term" value="F:3-oxoacyl-[acyl-carrier-protein] synthase activity"/>
    <property type="evidence" value="ECO:0007669"/>
    <property type="project" value="TreeGrafter"/>
</dbReference>
<evidence type="ECO:0000256" key="1">
    <source>
        <dbReference type="ARBA" id="ARBA00008467"/>
    </source>
</evidence>
<dbReference type="EMBL" id="FOIJ01000012">
    <property type="protein sequence ID" value="SEU25996.1"/>
    <property type="molecule type" value="Genomic_DNA"/>
</dbReference>
<evidence type="ECO:0000313" key="6">
    <source>
        <dbReference type="EMBL" id="SEU25996.1"/>
    </source>
</evidence>
<evidence type="ECO:0000256" key="4">
    <source>
        <dbReference type="RuleBase" id="RU003694"/>
    </source>
</evidence>
<dbReference type="InterPro" id="IPR000794">
    <property type="entry name" value="Beta-ketoacyl_synthase"/>
</dbReference>
<proteinExistence type="inferred from homology"/>
<dbReference type="PROSITE" id="PS52004">
    <property type="entry name" value="KS3_2"/>
    <property type="match status" value="1"/>
</dbReference>
<dbReference type="AlphaFoldDB" id="A0A1I0KLW3"/>
<dbReference type="InterPro" id="IPR014031">
    <property type="entry name" value="Ketoacyl_synth_C"/>
</dbReference>
<protein>
    <submittedName>
        <fullName evidence="6">3-oxoacyl-[acyl-carrier-protein] synthase II</fullName>
    </submittedName>
</protein>
<name>A0A1I0KLW3_9BACT</name>
<reference evidence="7" key="1">
    <citation type="submission" date="2016-10" db="EMBL/GenBank/DDBJ databases">
        <authorList>
            <person name="Varghese N."/>
            <person name="Submissions S."/>
        </authorList>
    </citation>
    <scope>NUCLEOTIDE SEQUENCE [LARGE SCALE GENOMIC DNA]</scope>
    <source>
        <strain evidence="7">DSM 16858</strain>
    </source>
</reference>
<dbReference type="Proteomes" id="UP000199181">
    <property type="component" value="Unassembled WGS sequence"/>
</dbReference>
<comment type="similarity">
    <text evidence="1 4">Belongs to the thiolase-like superfamily. Beta-ketoacyl-ACP synthases family.</text>
</comment>
<sequence>MTVSGSDVVITGLGAITPFGVGAAAVRQALLERRTAFASSAPTMDAMPPLEPFLSARVAESAASTVLGKKGLRAVNPESQLFIAAAQLALREAGVDSANLDPTHIGLFAGTVRGGLDEYLRYHIESLVWGMHRVSATRGPNTGFNAPASHGSIRLKLQAANMTLSSRTAASLDAISQGADFIRKGRARFILAGGIETFSYAAADALHADGQVPSGPPRPYDAQRGRPVPGEGAVVLLLETRENAQARGAKILATVGAWSTAFEPASRGASVAAAGVRSLKGALSREGIEAQGIGAIFSSAAGSVETDAAEAQALGEVFGPALSETPLCAVKGTAGEWDGASGALQALAAVQTLAEGVLPPTGGTESVDPALPRMRIPKEPLAGTYQRALVHVLDPSGRSSTLILRGAEG</sequence>
<dbReference type="InterPro" id="IPR020841">
    <property type="entry name" value="PKS_Beta-ketoAc_synthase_dom"/>
</dbReference>
<feature type="domain" description="Ketosynthase family 3 (KS3)" evidence="5">
    <location>
        <begin position="5"/>
        <end position="406"/>
    </location>
</feature>
<dbReference type="SUPFAM" id="SSF53901">
    <property type="entry name" value="Thiolase-like"/>
    <property type="match status" value="2"/>
</dbReference>
<dbReference type="InterPro" id="IPR016039">
    <property type="entry name" value="Thiolase-like"/>
</dbReference>
<dbReference type="Pfam" id="PF02801">
    <property type="entry name" value="Ketoacyl-synt_C"/>
    <property type="match status" value="1"/>
</dbReference>
<accession>A0A1I0KLW3</accession>
<evidence type="ECO:0000256" key="3">
    <source>
        <dbReference type="ARBA" id="ARBA00023315"/>
    </source>
</evidence>
<dbReference type="PANTHER" id="PTHR11712:SF322">
    <property type="entry name" value="POLYKETIDE BETA-KETOACYL SYNTHASE 2-RELATED"/>
    <property type="match status" value="1"/>
</dbReference>
<organism evidence="6 7">
    <name type="scientific">Stigmatella erecta</name>
    <dbReference type="NCBI Taxonomy" id="83460"/>
    <lineage>
        <taxon>Bacteria</taxon>
        <taxon>Pseudomonadati</taxon>
        <taxon>Myxococcota</taxon>
        <taxon>Myxococcia</taxon>
        <taxon>Myxococcales</taxon>
        <taxon>Cystobacterineae</taxon>
        <taxon>Archangiaceae</taxon>
        <taxon>Stigmatella</taxon>
    </lineage>
</organism>